<dbReference type="AlphaFoldDB" id="A0A1F5FID4"/>
<dbReference type="Proteomes" id="UP000176682">
    <property type="component" value="Unassembled WGS sequence"/>
</dbReference>
<gene>
    <name evidence="2" type="ORF">A2368_01300</name>
</gene>
<evidence type="ECO:0000313" key="3">
    <source>
        <dbReference type="Proteomes" id="UP000176682"/>
    </source>
</evidence>
<feature type="transmembrane region" description="Helical" evidence="1">
    <location>
        <begin position="88"/>
        <end position="104"/>
    </location>
</feature>
<proteinExistence type="predicted"/>
<sequence>MKMKLGLVALTAIAIACQLVWTNWWWVMVPLLWWCKVGESGAELAAFSAGLWLDSMMAGGTLGVSSLGLVLLVTLWKAIRNQTGSGEWWMGILGVAAMSLLSMYHGKLNILGVVVVGLVVIIVARSNFRVYRSGLRLINEKL</sequence>
<feature type="transmembrane region" description="Helical" evidence="1">
    <location>
        <begin position="56"/>
        <end position="76"/>
    </location>
</feature>
<name>A0A1F5FID4_9BACT</name>
<comment type="caution">
    <text evidence="2">The sequence shown here is derived from an EMBL/GenBank/DDBJ whole genome shotgun (WGS) entry which is preliminary data.</text>
</comment>
<keyword evidence="1" id="KW-1133">Transmembrane helix</keyword>
<evidence type="ECO:0000313" key="2">
    <source>
        <dbReference type="EMBL" id="OGD79361.1"/>
    </source>
</evidence>
<protein>
    <submittedName>
        <fullName evidence="2">Uncharacterized protein</fullName>
    </submittedName>
</protein>
<reference evidence="2 3" key="1">
    <citation type="journal article" date="2016" name="Nat. Commun.">
        <title>Thousands of microbial genomes shed light on interconnected biogeochemical processes in an aquifer system.</title>
        <authorList>
            <person name="Anantharaman K."/>
            <person name="Brown C.T."/>
            <person name="Hug L.A."/>
            <person name="Sharon I."/>
            <person name="Castelle C.J."/>
            <person name="Probst A.J."/>
            <person name="Thomas B.C."/>
            <person name="Singh A."/>
            <person name="Wilkins M.J."/>
            <person name="Karaoz U."/>
            <person name="Brodie E.L."/>
            <person name="Williams K.H."/>
            <person name="Hubbard S.S."/>
            <person name="Banfield J.F."/>
        </authorList>
    </citation>
    <scope>NUCLEOTIDE SEQUENCE [LARGE SCALE GENOMIC DNA]</scope>
</reference>
<feature type="transmembrane region" description="Helical" evidence="1">
    <location>
        <begin position="110"/>
        <end position="128"/>
    </location>
</feature>
<keyword evidence="1" id="KW-0812">Transmembrane</keyword>
<evidence type="ECO:0000256" key="1">
    <source>
        <dbReference type="SAM" id="Phobius"/>
    </source>
</evidence>
<dbReference type="EMBL" id="MFAM01000023">
    <property type="protein sequence ID" value="OGD79361.1"/>
    <property type="molecule type" value="Genomic_DNA"/>
</dbReference>
<organism evidence="2 3">
    <name type="scientific">Candidatus Collierbacteria bacterium RIFOXYB1_FULL_49_13</name>
    <dbReference type="NCBI Taxonomy" id="1817728"/>
    <lineage>
        <taxon>Bacteria</taxon>
        <taxon>Candidatus Collieribacteriota</taxon>
    </lineage>
</organism>
<dbReference type="PROSITE" id="PS51257">
    <property type="entry name" value="PROKAR_LIPOPROTEIN"/>
    <property type="match status" value="1"/>
</dbReference>
<keyword evidence="1" id="KW-0472">Membrane</keyword>
<accession>A0A1F5FID4</accession>